<keyword evidence="2" id="KW-1185">Reference proteome</keyword>
<sequence>PSHLIFKPSKIIFNQSNLQIPCTIARNSAAALDRATTFCFLLLQVTKFPPRMVQYLVMDLLSITDLHSQHQFRLQELFTSCHTYVLKQIYDIFMLRYKNTLLGTLQFPENILAFQEFLFQIPLLNVDSRIVVLSNHHQ</sequence>
<feature type="non-terminal residue" evidence="1">
    <location>
        <position position="1"/>
    </location>
</feature>
<protein>
    <submittedName>
        <fullName evidence="1">Uncharacterized protein</fullName>
    </submittedName>
</protein>
<evidence type="ECO:0000313" key="1">
    <source>
        <dbReference type="EMBL" id="RDX94890.1"/>
    </source>
</evidence>
<reference evidence="1" key="1">
    <citation type="submission" date="2018-05" db="EMBL/GenBank/DDBJ databases">
        <title>Draft genome of Mucuna pruriens seed.</title>
        <authorList>
            <person name="Nnadi N.E."/>
            <person name="Vos R."/>
            <person name="Hasami M.H."/>
            <person name="Devisetty U.K."/>
            <person name="Aguiy J.C."/>
        </authorList>
    </citation>
    <scope>NUCLEOTIDE SEQUENCE [LARGE SCALE GENOMIC DNA]</scope>
    <source>
        <strain evidence="1">JCA_2017</strain>
    </source>
</reference>
<evidence type="ECO:0000313" key="2">
    <source>
        <dbReference type="Proteomes" id="UP000257109"/>
    </source>
</evidence>
<accession>A0A371GWF3</accession>
<proteinExistence type="predicted"/>
<name>A0A371GWF3_MUCPR</name>
<feature type="non-terminal residue" evidence="1">
    <location>
        <position position="138"/>
    </location>
</feature>
<organism evidence="1 2">
    <name type="scientific">Mucuna pruriens</name>
    <name type="common">Velvet bean</name>
    <name type="synonym">Dolichos pruriens</name>
    <dbReference type="NCBI Taxonomy" id="157652"/>
    <lineage>
        <taxon>Eukaryota</taxon>
        <taxon>Viridiplantae</taxon>
        <taxon>Streptophyta</taxon>
        <taxon>Embryophyta</taxon>
        <taxon>Tracheophyta</taxon>
        <taxon>Spermatophyta</taxon>
        <taxon>Magnoliopsida</taxon>
        <taxon>eudicotyledons</taxon>
        <taxon>Gunneridae</taxon>
        <taxon>Pentapetalae</taxon>
        <taxon>rosids</taxon>
        <taxon>fabids</taxon>
        <taxon>Fabales</taxon>
        <taxon>Fabaceae</taxon>
        <taxon>Papilionoideae</taxon>
        <taxon>50 kb inversion clade</taxon>
        <taxon>NPAAA clade</taxon>
        <taxon>indigoferoid/millettioid clade</taxon>
        <taxon>Phaseoleae</taxon>
        <taxon>Mucuna</taxon>
    </lineage>
</organism>
<dbReference type="AlphaFoldDB" id="A0A371GWF3"/>
<gene>
    <name evidence="1" type="ORF">CR513_22679</name>
</gene>
<dbReference type="EMBL" id="QJKJ01004259">
    <property type="protein sequence ID" value="RDX94890.1"/>
    <property type="molecule type" value="Genomic_DNA"/>
</dbReference>
<comment type="caution">
    <text evidence="1">The sequence shown here is derived from an EMBL/GenBank/DDBJ whole genome shotgun (WGS) entry which is preliminary data.</text>
</comment>
<dbReference type="OrthoDB" id="922467at2759"/>
<dbReference type="Proteomes" id="UP000257109">
    <property type="component" value="Unassembled WGS sequence"/>
</dbReference>